<gene>
    <name evidence="2" type="ORF">EBB45_12340</name>
</gene>
<dbReference type="Proteomes" id="UP000274033">
    <property type="component" value="Unassembled WGS sequence"/>
</dbReference>
<dbReference type="RefSeq" id="WP_124765159.1">
    <property type="nucleotide sequence ID" value="NZ_JAFBDY010000030.1"/>
</dbReference>
<dbReference type="OrthoDB" id="2189687at2"/>
<dbReference type="SUPFAM" id="SSF55729">
    <property type="entry name" value="Acyl-CoA N-acyltransferases (Nat)"/>
    <property type="match status" value="1"/>
</dbReference>
<feature type="domain" description="N-acetyltransferase" evidence="1">
    <location>
        <begin position="3"/>
        <end position="122"/>
    </location>
</feature>
<keyword evidence="3" id="KW-1185">Reference proteome</keyword>
<dbReference type="Pfam" id="PF00583">
    <property type="entry name" value="Acetyltransf_1"/>
    <property type="match status" value="1"/>
</dbReference>
<comment type="caution">
    <text evidence="2">The sequence shown here is derived from an EMBL/GenBank/DDBJ whole genome shotgun (WGS) entry which is preliminary data.</text>
</comment>
<dbReference type="Gene3D" id="3.40.630.30">
    <property type="match status" value="1"/>
</dbReference>
<organism evidence="2 3">
    <name type="scientific">Lysinibacillus composti</name>
    <dbReference type="NCBI Taxonomy" id="720633"/>
    <lineage>
        <taxon>Bacteria</taxon>
        <taxon>Bacillati</taxon>
        <taxon>Bacillota</taxon>
        <taxon>Bacilli</taxon>
        <taxon>Bacillales</taxon>
        <taxon>Bacillaceae</taxon>
        <taxon>Lysinibacillus</taxon>
    </lineage>
</organism>
<name>A0A3N9UPD2_9BACI</name>
<dbReference type="AlphaFoldDB" id="A0A3N9UPD2"/>
<dbReference type="CDD" id="cd04301">
    <property type="entry name" value="NAT_SF"/>
    <property type="match status" value="1"/>
</dbReference>
<keyword evidence="2" id="KW-0808">Transferase</keyword>
<protein>
    <submittedName>
        <fullName evidence="2">N-acetyltransferase</fullName>
    </submittedName>
</protein>
<evidence type="ECO:0000313" key="3">
    <source>
        <dbReference type="Proteomes" id="UP000274033"/>
    </source>
</evidence>
<evidence type="ECO:0000313" key="2">
    <source>
        <dbReference type="EMBL" id="RQW74392.1"/>
    </source>
</evidence>
<dbReference type="InterPro" id="IPR000182">
    <property type="entry name" value="GNAT_dom"/>
</dbReference>
<evidence type="ECO:0000259" key="1">
    <source>
        <dbReference type="PROSITE" id="PS51186"/>
    </source>
</evidence>
<dbReference type="EMBL" id="RRCT01000010">
    <property type="protein sequence ID" value="RQW74392.1"/>
    <property type="molecule type" value="Genomic_DNA"/>
</dbReference>
<proteinExistence type="predicted"/>
<accession>A0A3N9UPD2</accession>
<dbReference type="PROSITE" id="PS51186">
    <property type="entry name" value="GNAT"/>
    <property type="match status" value="1"/>
</dbReference>
<dbReference type="InterPro" id="IPR016181">
    <property type="entry name" value="Acyl_CoA_acyltransferase"/>
</dbReference>
<dbReference type="GO" id="GO:0016747">
    <property type="term" value="F:acyltransferase activity, transferring groups other than amino-acyl groups"/>
    <property type="evidence" value="ECO:0007669"/>
    <property type="project" value="InterPro"/>
</dbReference>
<reference evidence="2 3" key="1">
    <citation type="journal article" date="2013" name="J. Microbiol.">
        <title>Lysinibacillus chungkukjangi sp. nov., isolated from Chungkukjang, Korean fermented soybean food.</title>
        <authorList>
            <person name="Kim S.J."/>
            <person name="Jang Y.H."/>
            <person name="Hamada M."/>
            <person name="Ahn J.H."/>
            <person name="Weon H.Y."/>
            <person name="Suzuki K."/>
            <person name="Whang K.S."/>
            <person name="Kwon S.W."/>
        </authorList>
    </citation>
    <scope>NUCLEOTIDE SEQUENCE [LARGE SCALE GENOMIC DNA]</scope>
    <source>
        <strain evidence="2 3">MCCC 1A12701</strain>
    </source>
</reference>
<sequence>MLVRYKKSLEKIAMGLLSFMPQEKDVKRLMETIQTYEQEDNWQLYLWKKDEEYVGIVGILAQDHVATIQHITVVPSYRGEGCAIDMLKQLLKTGQFTEIKANDETAPFIQKCLPNLEDCDCR</sequence>